<evidence type="ECO:0000256" key="2">
    <source>
        <dbReference type="ARBA" id="ARBA00022692"/>
    </source>
</evidence>
<feature type="domain" description="Bicarbonate transporter-like transmembrane" evidence="7">
    <location>
        <begin position="347"/>
        <end position="660"/>
    </location>
</feature>
<evidence type="ECO:0000313" key="8">
    <source>
        <dbReference type="EMBL" id="KAL3797767.1"/>
    </source>
</evidence>
<keyword evidence="5" id="KW-0175">Coiled coil</keyword>
<organism evidence="8 9">
    <name type="scientific">Cyclotella atomus</name>
    <dbReference type="NCBI Taxonomy" id="382360"/>
    <lineage>
        <taxon>Eukaryota</taxon>
        <taxon>Sar</taxon>
        <taxon>Stramenopiles</taxon>
        <taxon>Ochrophyta</taxon>
        <taxon>Bacillariophyta</taxon>
        <taxon>Coscinodiscophyceae</taxon>
        <taxon>Thalassiosirophycidae</taxon>
        <taxon>Stephanodiscales</taxon>
        <taxon>Stephanodiscaceae</taxon>
        <taxon>Cyclotella</taxon>
    </lineage>
</organism>
<dbReference type="AlphaFoldDB" id="A0ABD3QCG4"/>
<feature type="transmembrane region" description="Helical" evidence="6">
    <location>
        <begin position="472"/>
        <end position="495"/>
    </location>
</feature>
<dbReference type="InterPro" id="IPR003020">
    <property type="entry name" value="HCO3_transpt_euk"/>
</dbReference>
<dbReference type="EMBL" id="JALLPJ020000240">
    <property type="protein sequence ID" value="KAL3797767.1"/>
    <property type="molecule type" value="Genomic_DNA"/>
</dbReference>
<evidence type="ECO:0000256" key="1">
    <source>
        <dbReference type="ARBA" id="ARBA00004141"/>
    </source>
</evidence>
<evidence type="ECO:0000256" key="3">
    <source>
        <dbReference type="ARBA" id="ARBA00022989"/>
    </source>
</evidence>
<sequence>MTRQDKSNRTPTSKPPLQISIVGHIMTLFIVLLASANGLSISRPIHAPHLGRPMQTFTSNRHSRQSNRFNRLYQKLSNSDITSLNDSASTVTPHSNIVNVTERIESEIQQKQEAISQQIEQEKEEFQVAVNEVREAVVEVSQSAKNLGGAVITKGPGITANFFKLWLSEPFRNDVARRNKYYISDWIDGFKNKRLVIPAVLFLYFACLAPAVSFGTISSEITNGAINVPEYLISSGIAGMLYATFSGQPMAFLAPTGLTLAFISGLFNFCSVRNLPFFPVYAWVGLWSSFFMVILGLSGSSKLIRYCTRFTDEVFNGLLSVNFIYEAVSSLRRNFVRADPMNLTMPFVALSIALGTFTSTMKVTKIEATKYFNGKVRNVIRNFGPVSVILFFSLLNLLPSFQKFHVPTLSVPDTFQLAGGRNFLVGLKDVPVNIRMLCALPSLLLTCLFFMDQNISVRLVNSPDNKLKKGEAYNVDMVALGCINGLLSIFGLPWMCGATVQSQNHVRAMAKTHLNEETNKVEIDSVTETRLTGFTIHMLLASTVLLLPVIRHIPIPVVSGVFLFLGRKLMTGNTFFKRVTDAFAETKRLDSDHPVHILGKKKMNAFTAVQVLCLLGLFGFKQIPSITIFFPAMILLLMSIRAFVLPKFFSERELEALGDPTPKWGN</sequence>
<feature type="transmembrane region" description="Helical" evidence="6">
    <location>
        <begin position="379"/>
        <end position="398"/>
    </location>
</feature>
<dbReference type="InterPro" id="IPR011531">
    <property type="entry name" value="HCO3_transpt-like_TM_dom"/>
</dbReference>
<reference evidence="8 9" key="1">
    <citation type="submission" date="2024-10" db="EMBL/GenBank/DDBJ databases">
        <title>Updated reference genomes for cyclostephanoid diatoms.</title>
        <authorList>
            <person name="Roberts W.R."/>
            <person name="Alverson A.J."/>
        </authorList>
    </citation>
    <scope>NUCLEOTIDE SEQUENCE [LARGE SCALE GENOMIC DNA]</scope>
    <source>
        <strain evidence="8 9">AJA010-31</strain>
    </source>
</reference>
<evidence type="ECO:0000313" key="9">
    <source>
        <dbReference type="Proteomes" id="UP001530400"/>
    </source>
</evidence>
<protein>
    <recommendedName>
        <fullName evidence="7">Bicarbonate transporter-like transmembrane domain-containing protein</fullName>
    </recommendedName>
</protein>
<keyword evidence="9" id="KW-1185">Reference proteome</keyword>
<evidence type="ECO:0000256" key="5">
    <source>
        <dbReference type="SAM" id="Coils"/>
    </source>
</evidence>
<feature type="transmembrane region" description="Helical" evidence="6">
    <location>
        <begin position="195"/>
        <end position="218"/>
    </location>
</feature>
<feature type="transmembrane region" description="Helical" evidence="6">
    <location>
        <begin position="340"/>
        <end position="358"/>
    </location>
</feature>
<dbReference type="Pfam" id="PF00955">
    <property type="entry name" value="HCO3_cotransp"/>
    <property type="match status" value="2"/>
</dbReference>
<evidence type="ECO:0000259" key="7">
    <source>
        <dbReference type="Pfam" id="PF00955"/>
    </source>
</evidence>
<feature type="domain" description="Bicarbonate transporter-like transmembrane" evidence="7">
    <location>
        <begin position="171"/>
        <end position="337"/>
    </location>
</feature>
<dbReference type="Proteomes" id="UP001530400">
    <property type="component" value="Unassembled WGS sequence"/>
</dbReference>
<feature type="transmembrane region" description="Helical" evidence="6">
    <location>
        <begin position="17"/>
        <end position="36"/>
    </location>
</feature>
<feature type="transmembrane region" description="Helical" evidence="6">
    <location>
        <begin position="539"/>
        <end position="565"/>
    </location>
</feature>
<evidence type="ECO:0000256" key="6">
    <source>
        <dbReference type="SAM" id="Phobius"/>
    </source>
</evidence>
<dbReference type="GO" id="GO:0016020">
    <property type="term" value="C:membrane"/>
    <property type="evidence" value="ECO:0007669"/>
    <property type="project" value="UniProtKB-SubCell"/>
</dbReference>
<comment type="caution">
    <text evidence="8">The sequence shown here is derived from an EMBL/GenBank/DDBJ whole genome shotgun (WGS) entry which is preliminary data.</text>
</comment>
<feature type="transmembrane region" description="Helical" evidence="6">
    <location>
        <begin position="432"/>
        <end position="451"/>
    </location>
</feature>
<dbReference type="PANTHER" id="PTHR11453:SF127">
    <property type="entry name" value="SOLUTE CARRIER FAMILY 4 MEMBER 11"/>
    <property type="match status" value="1"/>
</dbReference>
<keyword evidence="3 6" id="KW-1133">Transmembrane helix</keyword>
<feature type="coiled-coil region" evidence="5">
    <location>
        <begin position="101"/>
        <end position="139"/>
    </location>
</feature>
<name>A0ABD3QCG4_9STRA</name>
<evidence type="ECO:0000256" key="4">
    <source>
        <dbReference type="ARBA" id="ARBA00023136"/>
    </source>
</evidence>
<accession>A0ABD3QCG4</accession>
<dbReference type="Gene3D" id="1.10.287.570">
    <property type="entry name" value="Helical hairpin bin"/>
    <property type="match status" value="1"/>
</dbReference>
<keyword evidence="2 6" id="KW-0812">Transmembrane</keyword>
<dbReference type="PANTHER" id="PTHR11453">
    <property type="entry name" value="ANION EXCHANGE PROTEIN"/>
    <property type="match status" value="1"/>
</dbReference>
<feature type="transmembrane region" description="Helical" evidence="6">
    <location>
        <begin position="250"/>
        <end position="268"/>
    </location>
</feature>
<proteinExistence type="predicted"/>
<gene>
    <name evidence="8" type="ORF">ACHAWO_000384</name>
</gene>
<comment type="subcellular location">
    <subcellularLocation>
        <location evidence="1">Membrane</location>
        <topology evidence="1">Multi-pass membrane protein</topology>
    </subcellularLocation>
</comment>
<feature type="transmembrane region" description="Helical" evidence="6">
    <location>
        <begin position="280"/>
        <end position="298"/>
    </location>
</feature>
<keyword evidence="4 6" id="KW-0472">Membrane</keyword>
<dbReference type="PRINTS" id="PR01231">
    <property type="entry name" value="HCO3TRNSPORT"/>
</dbReference>